<feature type="compositionally biased region" description="Basic and acidic residues" evidence="1">
    <location>
        <begin position="28"/>
        <end position="48"/>
    </location>
</feature>
<evidence type="ECO:0000313" key="5">
    <source>
        <dbReference type="Proteomes" id="UP001597282"/>
    </source>
</evidence>
<accession>A0ABW4CCV7</accession>
<feature type="domain" description="PepSY" evidence="3">
    <location>
        <begin position="124"/>
        <end position="182"/>
    </location>
</feature>
<sequence length="188" mass="20779">MKKTWLSVLAGAVIISVAGMGANQMFASDDHGSSPQKEENQTEQKLSEQEVMKIAKDEFDGKVTEVELKYKGETPVYEVELIKAGTEAEIKVDSNSGKILKKETETKETDNAALPEEDVFKPGITMKQAEKIALHEAGEKGQIKEIKLEKEDGQLIYEVEIQSGTQETEIEMDAQSGKVLEVSTEQED</sequence>
<gene>
    <name evidence="4" type="ORF">ACFQ4Y_17095</name>
</gene>
<feature type="domain" description="PepSY" evidence="3">
    <location>
        <begin position="45"/>
        <end position="103"/>
    </location>
</feature>
<dbReference type="EMBL" id="JBHTNU010000033">
    <property type="protein sequence ID" value="MFD1428607.1"/>
    <property type="molecule type" value="Genomic_DNA"/>
</dbReference>
<keyword evidence="5" id="KW-1185">Reference proteome</keyword>
<evidence type="ECO:0000313" key="4">
    <source>
        <dbReference type="EMBL" id="MFD1428607.1"/>
    </source>
</evidence>
<feature type="region of interest" description="Disordered" evidence="1">
    <location>
        <begin position="26"/>
        <end position="48"/>
    </location>
</feature>
<feature type="signal peptide" evidence="2">
    <location>
        <begin position="1"/>
        <end position="27"/>
    </location>
</feature>
<evidence type="ECO:0000259" key="3">
    <source>
        <dbReference type="Pfam" id="PF03413"/>
    </source>
</evidence>
<feature type="region of interest" description="Disordered" evidence="1">
    <location>
        <begin position="167"/>
        <end position="188"/>
    </location>
</feature>
<dbReference type="InterPro" id="IPR025711">
    <property type="entry name" value="PepSY"/>
</dbReference>
<evidence type="ECO:0000256" key="2">
    <source>
        <dbReference type="SAM" id="SignalP"/>
    </source>
</evidence>
<reference evidence="5" key="1">
    <citation type="journal article" date="2019" name="Int. J. Syst. Evol. Microbiol.">
        <title>The Global Catalogue of Microorganisms (GCM) 10K type strain sequencing project: providing services to taxonomists for standard genome sequencing and annotation.</title>
        <authorList>
            <consortium name="The Broad Institute Genomics Platform"/>
            <consortium name="The Broad Institute Genome Sequencing Center for Infectious Disease"/>
            <person name="Wu L."/>
            <person name="Ma J."/>
        </authorList>
    </citation>
    <scope>NUCLEOTIDE SEQUENCE [LARGE SCALE GENOMIC DNA]</scope>
    <source>
        <strain evidence="5">S1</strain>
    </source>
</reference>
<dbReference type="Proteomes" id="UP001597282">
    <property type="component" value="Unassembled WGS sequence"/>
</dbReference>
<keyword evidence="2" id="KW-0732">Signal</keyword>
<protein>
    <submittedName>
        <fullName evidence="4">PepSY domain-containing protein</fullName>
    </submittedName>
</protein>
<dbReference type="RefSeq" id="WP_380167656.1">
    <property type="nucleotide sequence ID" value="NZ_JBHTNU010000033.1"/>
</dbReference>
<comment type="caution">
    <text evidence="4">The sequence shown here is derived from an EMBL/GenBank/DDBJ whole genome shotgun (WGS) entry which is preliminary data.</text>
</comment>
<evidence type="ECO:0000256" key="1">
    <source>
        <dbReference type="SAM" id="MobiDB-lite"/>
    </source>
</evidence>
<dbReference type="Pfam" id="PF03413">
    <property type="entry name" value="PepSY"/>
    <property type="match status" value="2"/>
</dbReference>
<organism evidence="4 5">
    <name type="scientific">Kroppenstedtia sanguinis</name>
    <dbReference type="NCBI Taxonomy" id="1380684"/>
    <lineage>
        <taxon>Bacteria</taxon>
        <taxon>Bacillati</taxon>
        <taxon>Bacillota</taxon>
        <taxon>Bacilli</taxon>
        <taxon>Bacillales</taxon>
        <taxon>Thermoactinomycetaceae</taxon>
        <taxon>Kroppenstedtia</taxon>
    </lineage>
</organism>
<feature type="chain" id="PRO_5045497604" evidence="2">
    <location>
        <begin position="28"/>
        <end position="188"/>
    </location>
</feature>
<dbReference type="Gene3D" id="3.10.450.40">
    <property type="match status" value="2"/>
</dbReference>
<proteinExistence type="predicted"/>
<name>A0ABW4CCV7_9BACL</name>